<dbReference type="InterPro" id="IPR025641">
    <property type="entry name" value="DUF4340"/>
</dbReference>
<proteinExistence type="predicted"/>
<feature type="region of interest" description="Disordered" evidence="1">
    <location>
        <begin position="25"/>
        <end position="45"/>
    </location>
</feature>
<keyword evidence="2" id="KW-0732">Signal</keyword>
<evidence type="ECO:0000259" key="3">
    <source>
        <dbReference type="Pfam" id="PF14238"/>
    </source>
</evidence>
<evidence type="ECO:0000313" key="4">
    <source>
        <dbReference type="EMBL" id="BCK82545.1"/>
    </source>
</evidence>
<sequence>MMDIRRAAALLLALVMIAALTVGCGKKQSDTPTDTPAAGADGRTPAQQPAKLVCYNGSVTLRFVREEDTWYWGDDRDFPLEQSIVTELLATVQGYAALSPLPHTDDLSQFGLSDTKRYISLTDTEGNTRTYWLGTQTDEGQYIQPEGETDAVYLSPAGVDGTLNMGIYDMARLPKLPQLTADNVSALTVTAADGKSLSLTASEGVWLRSGQDVTQWSGTLTEALGQLTLLRCIDYRPSTGVAELCGLTEPAVTLTVTYRAIAGETELTLRVGAQWDGGYYATVNDDDTIYLLPAAPAEALAALAANGLNG</sequence>
<dbReference type="EMBL" id="AP023418">
    <property type="protein sequence ID" value="BCK82545.1"/>
    <property type="molecule type" value="Genomic_DNA"/>
</dbReference>
<name>A0A810Q7D6_9FIRM</name>
<dbReference type="KEGG" id="vcop:MM50RIKEN_23080"/>
<evidence type="ECO:0000256" key="2">
    <source>
        <dbReference type="SAM" id="SignalP"/>
    </source>
</evidence>
<feature type="signal peptide" evidence="2">
    <location>
        <begin position="1"/>
        <end position="21"/>
    </location>
</feature>
<dbReference type="Pfam" id="PF14238">
    <property type="entry name" value="DUF4340"/>
    <property type="match status" value="1"/>
</dbReference>
<evidence type="ECO:0000313" key="5">
    <source>
        <dbReference type="Proteomes" id="UP000681035"/>
    </source>
</evidence>
<dbReference type="PROSITE" id="PS51257">
    <property type="entry name" value="PROKAR_LIPOPROTEIN"/>
    <property type="match status" value="1"/>
</dbReference>
<dbReference type="AlphaFoldDB" id="A0A810Q7D6"/>
<organism evidence="4 5">
    <name type="scientific">Vescimonas coprocola</name>
    <dbReference type="NCBI Taxonomy" id="2714355"/>
    <lineage>
        <taxon>Bacteria</taxon>
        <taxon>Bacillati</taxon>
        <taxon>Bacillota</taxon>
        <taxon>Clostridia</taxon>
        <taxon>Eubacteriales</taxon>
        <taxon>Oscillospiraceae</taxon>
        <taxon>Vescimonas</taxon>
    </lineage>
</organism>
<reference evidence="4" key="1">
    <citation type="submission" date="2020-09" db="EMBL/GenBank/DDBJ databases">
        <title>New species isolated from human feces.</title>
        <authorList>
            <person name="Kitahara M."/>
            <person name="Shigeno Y."/>
            <person name="Shime M."/>
            <person name="Matsumoto Y."/>
            <person name="Nakamura S."/>
            <person name="Motooka D."/>
            <person name="Fukuoka S."/>
            <person name="Nishikawa H."/>
            <person name="Benno Y."/>
        </authorList>
    </citation>
    <scope>NUCLEOTIDE SEQUENCE</scope>
    <source>
        <strain evidence="4">MM50</strain>
    </source>
</reference>
<dbReference type="RefSeq" id="WP_213541106.1">
    <property type="nucleotide sequence ID" value="NZ_AP023418.1"/>
</dbReference>
<accession>A0A810Q7D6</accession>
<feature type="chain" id="PRO_5038415170" description="DUF4340 domain-containing protein" evidence="2">
    <location>
        <begin position="22"/>
        <end position="310"/>
    </location>
</feature>
<protein>
    <recommendedName>
        <fullName evidence="3">DUF4340 domain-containing protein</fullName>
    </recommendedName>
</protein>
<gene>
    <name evidence="4" type="ORF">MM50RIKEN_23080</name>
</gene>
<feature type="domain" description="DUF4340" evidence="3">
    <location>
        <begin position="70"/>
        <end position="250"/>
    </location>
</feature>
<dbReference type="Proteomes" id="UP000681035">
    <property type="component" value="Chromosome"/>
</dbReference>
<keyword evidence="5" id="KW-1185">Reference proteome</keyword>
<evidence type="ECO:0000256" key="1">
    <source>
        <dbReference type="SAM" id="MobiDB-lite"/>
    </source>
</evidence>